<accession>M5U5H3</accession>
<sequence>MHTTLRWLDAFRQLSIGVFAPRVILRPGFHQSICPSGDNLPHFLHKFRKEFVVSIPSVSISNRFDNSFAARRFTR</sequence>
<organism evidence="1 2">
    <name type="scientific">Rhodopirellula sallentina SM41</name>
    <dbReference type="NCBI Taxonomy" id="1263870"/>
    <lineage>
        <taxon>Bacteria</taxon>
        <taxon>Pseudomonadati</taxon>
        <taxon>Planctomycetota</taxon>
        <taxon>Planctomycetia</taxon>
        <taxon>Pirellulales</taxon>
        <taxon>Pirellulaceae</taxon>
        <taxon>Rhodopirellula</taxon>
    </lineage>
</organism>
<evidence type="ECO:0000313" key="1">
    <source>
        <dbReference type="EMBL" id="EMI56697.1"/>
    </source>
</evidence>
<reference evidence="1 2" key="1">
    <citation type="journal article" date="2013" name="Mar. Genomics">
        <title>Expression of sulfatases in Rhodopirellula baltica and the diversity of sulfatases in the genus Rhodopirellula.</title>
        <authorList>
            <person name="Wegner C.E."/>
            <person name="Richter-Heitmann T."/>
            <person name="Klindworth A."/>
            <person name="Klockow C."/>
            <person name="Richter M."/>
            <person name="Achstetter T."/>
            <person name="Glockner F.O."/>
            <person name="Harder J."/>
        </authorList>
    </citation>
    <scope>NUCLEOTIDE SEQUENCE [LARGE SCALE GENOMIC DNA]</scope>
    <source>
        <strain evidence="1 2">SM41</strain>
    </source>
</reference>
<dbReference type="AlphaFoldDB" id="M5U5H3"/>
<dbReference type="EMBL" id="ANOH01000132">
    <property type="protein sequence ID" value="EMI56697.1"/>
    <property type="molecule type" value="Genomic_DNA"/>
</dbReference>
<dbReference type="PATRIC" id="fig|1263870.3.peg.2008"/>
<name>M5U5H3_9BACT</name>
<dbReference type="Proteomes" id="UP000011885">
    <property type="component" value="Unassembled WGS sequence"/>
</dbReference>
<gene>
    <name evidence="1" type="ORF">RSSM_01879</name>
</gene>
<keyword evidence="2" id="KW-1185">Reference proteome</keyword>
<proteinExistence type="predicted"/>
<evidence type="ECO:0000313" key="2">
    <source>
        <dbReference type="Proteomes" id="UP000011885"/>
    </source>
</evidence>
<protein>
    <submittedName>
        <fullName evidence="1">Uncharacterized protein</fullName>
    </submittedName>
</protein>
<comment type="caution">
    <text evidence="1">The sequence shown here is derived from an EMBL/GenBank/DDBJ whole genome shotgun (WGS) entry which is preliminary data.</text>
</comment>